<name>D4LCF2_RUMC1</name>
<dbReference type="HOGENOM" id="CLU_1495163_0_0_9"/>
<accession>D4LCF2</accession>
<dbReference type="STRING" id="213810.RUM_11490"/>
<keyword evidence="1" id="KW-0472">Membrane</keyword>
<dbReference type="PATRIC" id="fig|213810.4.peg.1048"/>
<evidence type="ECO:0000256" key="1">
    <source>
        <dbReference type="SAM" id="Phobius"/>
    </source>
</evidence>
<dbReference type="GeneID" id="83155894"/>
<reference evidence="2" key="1">
    <citation type="submission" date="2010-03" db="EMBL/GenBank/DDBJ databases">
        <title>The genome sequence of Ruminococcus sp. 18P13.</title>
        <authorList>
            <consortium name="metaHIT consortium -- http://www.metahit.eu/"/>
            <person name="Pajon A."/>
            <person name="Turner K."/>
            <person name="Parkhill J."/>
            <person name="Bernalier A."/>
        </authorList>
    </citation>
    <scope>NUCLEOTIDE SEQUENCE [LARGE SCALE GENOMIC DNA]</scope>
    <source>
        <strain evidence="2">Type strain: 18P13</strain>
    </source>
</reference>
<dbReference type="EMBL" id="FP929052">
    <property type="protein sequence ID" value="CBL17297.1"/>
    <property type="molecule type" value="Genomic_DNA"/>
</dbReference>
<proteinExistence type="predicted"/>
<keyword evidence="1" id="KW-1133">Transmembrane helix</keyword>
<dbReference type="KEGG" id="rch:RUM_11490"/>
<dbReference type="Proteomes" id="UP000007054">
    <property type="component" value="Chromosome"/>
</dbReference>
<dbReference type="AlphaFoldDB" id="D4LCF2"/>
<keyword evidence="3" id="KW-1185">Reference proteome</keyword>
<evidence type="ECO:0000313" key="2">
    <source>
        <dbReference type="EMBL" id="CBL17297.1"/>
    </source>
</evidence>
<evidence type="ECO:0000313" key="3">
    <source>
        <dbReference type="Proteomes" id="UP000007054"/>
    </source>
</evidence>
<keyword evidence="1" id="KW-0812">Transmembrane</keyword>
<reference evidence="2" key="2">
    <citation type="submission" date="2010-03" db="EMBL/GenBank/DDBJ databases">
        <authorList>
            <person name="Pajon A."/>
        </authorList>
    </citation>
    <scope>NUCLEOTIDE SEQUENCE</scope>
    <source>
        <strain evidence="2">Type strain: 18P13</strain>
    </source>
</reference>
<gene>
    <name evidence="2" type="ordered locus">RUM_11490</name>
</gene>
<feature type="transmembrane region" description="Helical" evidence="1">
    <location>
        <begin position="12"/>
        <end position="31"/>
    </location>
</feature>
<protein>
    <submittedName>
        <fullName evidence="2">Uncharacterized protein</fullName>
    </submittedName>
</protein>
<organism evidence="2 3">
    <name type="scientific">Ruminococcus champanellensis (strain DSM 18848 / JCM 17042 / KCTC 15320 / 18P13)</name>
    <dbReference type="NCBI Taxonomy" id="213810"/>
    <lineage>
        <taxon>Bacteria</taxon>
        <taxon>Bacillati</taxon>
        <taxon>Bacillota</taxon>
        <taxon>Clostridia</taxon>
        <taxon>Eubacteriales</taxon>
        <taxon>Oscillospiraceae</taxon>
        <taxon>Ruminococcus</taxon>
    </lineage>
</organism>
<dbReference type="RefSeq" id="WP_015558204.1">
    <property type="nucleotide sequence ID" value="NC_021039.1"/>
</dbReference>
<sequence length="180" mass="20898">MKKYITAKRLIILSVVILSVFAIINVAWLFLRYIPYHRCREKMDVIDNHGLISYGKVKDGYRYGVATPAYLGWEGGYISVSLDQSYKIQLDKYGHEDGASGLSLGLYIWMKPFGENEYGVDILAPDIDKQIYITKDLEYVPYDPNDTKYNQQAEQILAEYKDQIQELMNRAQTMWPDVFD</sequence>
<dbReference type="BioCyc" id="RCHA213810:RUM_RS05515-MONOMER"/>